<dbReference type="AlphaFoldDB" id="A0A963YTY3"/>
<evidence type="ECO:0000256" key="1">
    <source>
        <dbReference type="ARBA" id="ARBA00022679"/>
    </source>
</evidence>
<evidence type="ECO:0000313" key="4">
    <source>
        <dbReference type="Proteomes" id="UP000708298"/>
    </source>
</evidence>
<keyword evidence="4" id="KW-1185">Reference proteome</keyword>
<reference evidence="3" key="1">
    <citation type="journal article" date="2021" name="Microorganisms">
        <title>Acidisoma silvae sp. nov. and Acidisomacellulosilytica sp. nov., Two Acidophilic Bacteria Isolated from Decaying Wood, Hydrolyzing Cellulose and Producing Poly-3-hydroxybutyrate.</title>
        <authorList>
            <person name="Mieszkin S."/>
            <person name="Pouder E."/>
            <person name="Uroz S."/>
            <person name="Simon-Colin C."/>
            <person name="Alain K."/>
        </authorList>
    </citation>
    <scope>NUCLEOTIDE SEQUENCE</scope>
    <source>
        <strain evidence="3">HW T2.11</strain>
    </source>
</reference>
<dbReference type="PANTHER" id="PTHR46401:SF2">
    <property type="entry name" value="GLYCOSYLTRANSFERASE WBBK-RELATED"/>
    <property type="match status" value="1"/>
</dbReference>
<dbReference type="Pfam" id="PF13439">
    <property type="entry name" value="Glyco_transf_4"/>
    <property type="match status" value="1"/>
</dbReference>
<evidence type="ECO:0000259" key="2">
    <source>
        <dbReference type="Pfam" id="PF13439"/>
    </source>
</evidence>
<dbReference type="EMBL" id="JAESVB010000009">
    <property type="protein sequence ID" value="MCB8877000.1"/>
    <property type="molecule type" value="Genomic_DNA"/>
</dbReference>
<dbReference type="Gene3D" id="3.40.50.2000">
    <property type="entry name" value="Glycogen Phosphorylase B"/>
    <property type="match status" value="2"/>
</dbReference>
<evidence type="ECO:0000313" key="3">
    <source>
        <dbReference type="EMBL" id="MCB8877000.1"/>
    </source>
</evidence>
<dbReference type="SUPFAM" id="SSF53756">
    <property type="entry name" value="UDP-Glycosyltransferase/glycogen phosphorylase"/>
    <property type="match status" value="1"/>
</dbReference>
<proteinExistence type="predicted"/>
<accession>A0A963YTY3</accession>
<sequence length="347" mass="36511">MTDRLHQTVAFAIPGDLDTRTGGYGYDRRLIAGLRDHGVVVRHLAWPGSFPYPMAADMAEVAASLASLPDGEAVIVDGLAFGAMPDLAAAEGLRLRIIALVHHPLALEPMAPAAFVDTEREALRHARAVIVTSDTTADTMRTVYGVGREKLIVAPPGTDRVAPAARRGDPSHILSLGSVTPRKGHATLVSALSAVRDLDWRCTIAGSLDRAPETADALRAQIEALALPARISLLGEVDDTGPLYADADLFVLASLHEGYGMVFAEALAHGLPVIGTRAGAIPSVVPDAAGVLVPPQDEIALAAALRRFLTDPAIREKAAEASLQAGNALPRWETTVSTVAALLRRLD</sequence>
<organism evidence="3 4">
    <name type="scientific">Acidisoma silvae</name>
    <dbReference type="NCBI Taxonomy" id="2802396"/>
    <lineage>
        <taxon>Bacteria</taxon>
        <taxon>Pseudomonadati</taxon>
        <taxon>Pseudomonadota</taxon>
        <taxon>Alphaproteobacteria</taxon>
        <taxon>Acetobacterales</taxon>
        <taxon>Acidocellaceae</taxon>
        <taxon>Acidisoma</taxon>
    </lineage>
</organism>
<dbReference type="CDD" id="cd03801">
    <property type="entry name" value="GT4_PimA-like"/>
    <property type="match status" value="1"/>
</dbReference>
<keyword evidence="1" id="KW-0808">Transferase</keyword>
<gene>
    <name evidence="3" type="ORF">ASILVAE211_17535</name>
</gene>
<reference evidence="3" key="2">
    <citation type="submission" date="2021-01" db="EMBL/GenBank/DDBJ databases">
        <authorList>
            <person name="Mieszkin S."/>
            <person name="Pouder E."/>
            <person name="Alain K."/>
        </authorList>
    </citation>
    <scope>NUCLEOTIDE SEQUENCE</scope>
    <source>
        <strain evidence="3">HW T2.11</strain>
    </source>
</reference>
<dbReference type="Proteomes" id="UP000708298">
    <property type="component" value="Unassembled WGS sequence"/>
</dbReference>
<comment type="caution">
    <text evidence="3">The sequence shown here is derived from an EMBL/GenBank/DDBJ whole genome shotgun (WGS) entry which is preliminary data.</text>
</comment>
<dbReference type="GO" id="GO:0009103">
    <property type="term" value="P:lipopolysaccharide biosynthetic process"/>
    <property type="evidence" value="ECO:0007669"/>
    <property type="project" value="TreeGrafter"/>
</dbReference>
<feature type="domain" description="Glycosyltransferase subfamily 4-like N-terminal" evidence="2">
    <location>
        <begin position="77"/>
        <end position="159"/>
    </location>
</feature>
<dbReference type="PANTHER" id="PTHR46401">
    <property type="entry name" value="GLYCOSYLTRANSFERASE WBBK-RELATED"/>
    <property type="match status" value="1"/>
</dbReference>
<protein>
    <submittedName>
        <fullName evidence="3">Glycosyltransferase family 4 protein</fullName>
    </submittedName>
</protein>
<dbReference type="InterPro" id="IPR028098">
    <property type="entry name" value="Glyco_trans_4-like_N"/>
</dbReference>
<dbReference type="GO" id="GO:0016757">
    <property type="term" value="F:glycosyltransferase activity"/>
    <property type="evidence" value="ECO:0007669"/>
    <property type="project" value="TreeGrafter"/>
</dbReference>
<dbReference type="Pfam" id="PF13692">
    <property type="entry name" value="Glyco_trans_1_4"/>
    <property type="match status" value="1"/>
</dbReference>
<dbReference type="RefSeq" id="WP_227322657.1">
    <property type="nucleotide sequence ID" value="NZ_JAESVB010000009.1"/>
</dbReference>
<name>A0A963YTY3_9PROT</name>